<dbReference type="HOGENOM" id="CLU_2731159_0_0_0"/>
<evidence type="ECO:0000313" key="2">
    <source>
        <dbReference type="Proteomes" id="UP000008922"/>
    </source>
</evidence>
<organism evidence="1 2">
    <name type="scientific">Anaerolinea thermophila (strain DSM 14523 / JCM 11388 / NBRC 100420 / UNI-1)</name>
    <dbReference type="NCBI Taxonomy" id="926569"/>
    <lineage>
        <taxon>Bacteria</taxon>
        <taxon>Bacillati</taxon>
        <taxon>Chloroflexota</taxon>
        <taxon>Anaerolineae</taxon>
        <taxon>Anaerolineales</taxon>
        <taxon>Anaerolineaceae</taxon>
        <taxon>Anaerolinea</taxon>
    </lineage>
</organism>
<gene>
    <name evidence="1" type="ordered locus">ANT_17390</name>
</gene>
<keyword evidence="2" id="KW-1185">Reference proteome</keyword>
<dbReference type="InParanoid" id="E8N5Q1"/>
<proteinExistence type="predicted"/>
<dbReference type="RefSeq" id="WP_013560143.1">
    <property type="nucleotide sequence ID" value="NC_014960.1"/>
</dbReference>
<dbReference type="KEGG" id="atm:ANT_17390"/>
<dbReference type="AlphaFoldDB" id="E8N5Q1"/>
<reference evidence="1 2" key="1">
    <citation type="submission" date="2010-12" db="EMBL/GenBank/DDBJ databases">
        <title>Whole genome sequence of Anaerolinea thermophila UNI-1.</title>
        <authorList>
            <person name="Narita-Yamada S."/>
            <person name="Kishi E."/>
            <person name="Watanabe Y."/>
            <person name="Takasaki K."/>
            <person name="Ankai A."/>
            <person name="Oguchi A."/>
            <person name="Fukui S."/>
            <person name="Takahashi M."/>
            <person name="Yashiro I."/>
            <person name="Hosoyama A."/>
            <person name="Sekiguchi Y."/>
            <person name="Hanada S."/>
            <person name="Fujita N."/>
        </authorList>
    </citation>
    <scope>NUCLEOTIDE SEQUENCE [LARGE SCALE GENOMIC DNA]</scope>
    <source>
        <strain evidence="2">DSM 14523 / JCM 11388 / NBRC 100420 / UNI-1</strain>
    </source>
</reference>
<dbReference type="Proteomes" id="UP000008922">
    <property type="component" value="Chromosome"/>
</dbReference>
<dbReference type="OrthoDB" id="166137at2"/>
<sequence>MDTHLLSKICKEVYRQFPEVAGIAPKITERPDGHLLVFKGNAITADGRKLLRTVRAVVNHQGKITKLTTSK</sequence>
<protein>
    <submittedName>
        <fullName evidence="1">Uncharacterized protein</fullName>
    </submittedName>
</protein>
<evidence type="ECO:0000313" key="1">
    <source>
        <dbReference type="EMBL" id="BAJ63765.1"/>
    </source>
</evidence>
<dbReference type="STRING" id="926569.ANT_17390"/>
<accession>E8N5Q1</accession>
<dbReference type="EMBL" id="AP012029">
    <property type="protein sequence ID" value="BAJ63765.1"/>
    <property type="molecule type" value="Genomic_DNA"/>
</dbReference>
<name>E8N5Q1_ANATU</name>